<gene>
    <name evidence="9" type="ORF">Q4535_10350</name>
    <name evidence="8" type="ORF">QLT01_14495</name>
</gene>
<dbReference type="InterPro" id="IPR036291">
    <property type="entry name" value="NAD(P)-bd_dom_sf"/>
</dbReference>
<comment type="cofactor">
    <cofactor evidence="6">
        <name>Mg(2+)</name>
        <dbReference type="ChEBI" id="CHEBI:18420"/>
    </cofactor>
    <text evidence="6">Binds 1 Mg(2+) ion per monomer.</text>
</comment>
<dbReference type="Pfam" id="PF04321">
    <property type="entry name" value="RmlD_sub_bind"/>
    <property type="match status" value="1"/>
</dbReference>
<evidence type="ECO:0000259" key="7">
    <source>
        <dbReference type="Pfam" id="PF04321"/>
    </source>
</evidence>
<proteinExistence type="inferred from homology"/>
<dbReference type="Proteomes" id="UP001170481">
    <property type="component" value="Unassembled WGS sequence"/>
</dbReference>
<reference evidence="9" key="2">
    <citation type="submission" date="2023-07" db="EMBL/GenBank/DDBJ databases">
        <title>Genome content predicts the carbon catabolic preferences of heterotrophic bacteria.</title>
        <authorList>
            <person name="Gralka M."/>
        </authorList>
    </citation>
    <scope>NUCLEOTIDE SEQUENCE</scope>
    <source>
        <strain evidence="9">C2R13</strain>
    </source>
</reference>
<comment type="caution">
    <text evidence="9">The sequence shown here is derived from an EMBL/GenBank/DDBJ whole genome shotgun (WGS) entry which is preliminary data.</text>
</comment>
<dbReference type="PANTHER" id="PTHR10491">
    <property type="entry name" value="DTDP-4-DEHYDRORHAMNOSE REDUCTASE"/>
    <property type="match status" value="1"/>
</dbReference>
<evidence type="ECO:0000256" key="3">
    <source>
        <dbReference type="ARBA" id="ARBA00012929"/>
    </source>
</evidence>
<dbReference type="GO" id="GO:0008831">
    <property type="term" value="F:dTDP-4-dehydrorhamnose reductase activity"/>
    <property type="evidence" value="ECO:0007669"/>
    <property type="project" value="UniProtKB-EC"/>
</dbReference>
<evidence type="ECO:0000313" key="8">
    <source>
        <dbReference type="EMBL" id="MDI5885557.1"/>
    </source>
</evidence>
<evidence type="ECO:0000313" key="10">
    <source>
        <dbReference type="Proteomes" id="UP001170481"/>
    </source>
</evidence>
<dbReference type="Gene3D" id="3.40.50.720">
    <property type="entry name" value="NAD(P)-binding Rossmann-like Domain"/>
    <property type="match status" value="1"/>
</dbReference>
<protein>
    <recommendedName>
        <fullName evidence="4 6">dTDP-4-dehydrorhamnose reductase</fullName>
        <ecNumber evidence="3 6">1.1.1.133</ecNumber>
    </recommendedName>
</protein>
<dbReference type="GO" id="GO:0019305">
    <property type="term" value="P:dTDP-rhamnose biosynthetic process"/>
    <property type="evidence" value="ECO:0007669"/>
    <property type="project" value="TreeGrafter"/>
</dbReference>
<dbReference type="GO" id="GO:0005829">
    <property type="term" value="C:cytosol"/>
    <property type="evidence" value="ECO:0007669"/>
    <property type="project" value="TreeGrafter"/>
</dbReference>
<reference evidence="8" key="4">
    <citation type="submission" date="2024-05" db="EMBL/GenBank/DDBJ databases">
        <title>Genome-based characterization of strain KMM 296 and proposal for reclassification of Cobetia litoralis and Cobetia pacifica, and emended description of the species Cobetia amphilecti and Cobetia marina.</title>
        <authorList>
            <person name="Balabanova L."/>
            <person name="Nedashkovskaya O."/>
        </authorList>
    </citation>
    <scope>NUCLEOTIDE SEQUENCE</scope>
    <source>
        <strain evidence="8">NRIC 0815</strain>
    </source>
</reference>
<evidence type="ECO:0000256" key="2">
    <source>
        <dbReference type="ARBA" id="ARBA00010944"/>
    </source>
</evidence>
<organism evidence="9 10">
    <name type="scientific">Cobetia amphilecti</name>
    <dbReference type="NCBI Taxonomy" id="1055104"/>
    <lineage>
        <taxon>Bacteria</taxon>
        <taxon>Pseudomonadati</taxon>
        <taxon>Pseudomonadota</taxon>
        <taxon>Gammaproteobacteria</taxon>
        <taxon>Oceanospirillales</taxon>
        <taxon>Halomonadaceae</taxon>
        <taxon>Cobetia</taxon>
    </lineage>
</organism>
<accession>A0AAP4X133</accession>
<comment type="pathway">
    <text evidence="1 6">Carbohydrate biosynthesis; dTDP-L-rhamnose biosynthesis.</text>
</comment>
<dbReference type="InterPro" id="IPR005913">
    <property type="entry name" value="dTDP_dehydrorham_reduct"/>
</dbReference>
<evidence type="ECO:0000313" key="9">
    <source>
        <dbReference type="EMBL" id="MDO6672516.1"/>
    </source>
</evidence>
<dbReference type="PANTHER" id="PTHR10491:SF4">
    <property type="entry name" value="METHIONINE ADENOSYLTRANSFERASE 2 SUBUNIT BETA"/>
    <property type="match status" value="1"/>
</dbReference>
<evidence type="ECO:0000256" key="6">
    <source>
        <dbReference type="RuleBase" id="RU364082"/>
    </source>
</evidence>
<name>A0AAP4X133_9GAMM</name>
<dbReference type="SUPFAM" id="SSF51735">
    <property type="entry name" value="NAD(P)-binding Rossmann-fold domains"/>
    <property type="match status" value="1"/>
</dbReference>
<dbReference type="RefSeq" id="WP_213114260.1">
    <property type="nucleotide sequence ID" value="NZ_CANLSP010000009.1"/>
</dbReference>
<dbReference type="EMBL" id="JAUORK010000012">
    <property type="protein sequence ID" value="MDO6672516.1"/>
    <property type="molecule type" value="Genomic_DNA"/>
</dbReference>
<dbReference type="InterPro" id="IPR029903">
    <property type="entry name" value="RmlD-like-bd"/>
</dbReference>
<dbReference type="AlphaFoldDB" id="A0AAP4X133"/>
<keyword evidence="6" id="KW-0560">Oxidoreductase</keyword>
<dbReference type="Proteomes" id="UP001229025">
    <property type="component" value="Unassembled WGS sequence"/>
</dbReference>
<evidence type="ECO:0000256" key="4">
    <source>
        <dbReference type="ARBA" id="ARBA00017099"/>
    </source>
</evidence>
<sequence length="294" mass="31544">MKLLLLDAGHCLGLGLIRAAGTRADLELNAVESDRIGADDIRASQADVVIVPPFARPADSAPAEVMAHAEAVEQVLAACIETGTPLVWCVADQMFEQGGEGLLDEDEVPSPIDTALRRVIATGDRIRAELPNHLIVRLGPLFGPEGRDAWLPTLIERLLAGEEVRAAEDVILCPTSVDAVAMALIGMLQQQRCGAGAWGAYHLAGTEPISTYAFVSVVRTQLITRLEGLGETVAAGPLKALTLNAGTPLRRVLNCRRVLDTFGVHQKPWRLELSRLMDDWIAQRASGSSRPDSI</sequence>
<reference evidence="8" key="1">
    <citation type="submission" date="2023-04" db="EMBL/GenBank/DDBJ databases">
        <authorList>
            <person name="Otstavnykh N."/>
            <person name="Seitkalieva A."/>
            <person name="Bystritskaya E."/>
        </authorList>
    </citation>
    <scope>NUCLEOTIDE SEQUENCE</scope>
    <source>
        <strain evidence="8">NRIC 0815</strain>
    </source>
</reference>
<evidence type="ECO:0000256" key="5">
    <source>
        <dbReference type="ARBA" id="ARBA00048200"/>
    </source>
</evidence>
<comment type="catalytic activity">
    <reaction evidence="5 6">
        <text>dTDP-beta-L-rhamnose + NADP(+) = dTDP-4-dehydro-beta-L-rhamnose + NADPH + H(+)</text>
        <dbReference type="Rhea" id="RHEA:21796"/>
        <dbReference type="ChEBI" id="CHEBI:15378"/>
        <dbReference type="ChEBI" id="CHEBI:57510"/>
        <dbReference type="ChEBI" id="CHEBI:57783"/>
        <dbReference type="ChEBI" id="CHEBI:58349"/>
        <dbReference type="ChEBI" id="CHEBI:62830"/>
        <dbReference type="EC" id="1.1.1.133"/>
    </reaction>
</comment>
<keyword evidence="6" id="KW-0521">NADP</keyword>
<comment type="function">
    <text evidence="6">Catalyzes the reduction of dTDP-6-deoxy-L-lyxo-4-hexulose to yield dTDP-L-rhamnose.</text>
</comment>
<feature type="domain" description="RmlD-like substrate binding" evidence="7">
    <location>
        <begin position="64"/>
        <end position="279"/>
    </location>
</feature>
<dbReference type="EMBL" id="JASCSA010000013">
    <property type="protein sequence ID" value="MDI5885557.1"/>
    <property type="molecule type" value="Genomic_DNA"/>
</dbReference>
<dbReference type="EC" id="1.1.1.133" evidence="3 6"/>
<comment type="similarity">
    <text evidence="2 6">Belongs to the dTDP-4-dehydrorhamnose reductase family.</text>
</comment>
<evidence type="ECO:0000256" key="1">
    <source>
        <dbReference type="ARBA" id="ARBA00004781"/>
    </source>
</evidence>
<reference evidence="11" key="3">
    <citation type="submission" date="2023-07" db="EMBL/GenBank/DDBJ databases">
        <title>Genome-based characterization of strain KMM 296 and proposal for reclassification of Cobetia litoralis and Cobetia pacifica, and emended description of the species Cobetia amphilecti and Cobetia marina.</title>
        <authorList>
            <person name="Balabanova L."/>
            <person name="Nedashkovskaya O."/>
        </authorList>
    </citation>
    <scope>NUCLEOTIDE SEQUENCE [LARGE SCALE GENOMIC DNA]</scope>
    <source>
        <strain evidence="11">NRIC 0815</strain>
    </source>
</reference>
<keyword evidence="11" id="KW-1185">Reference proteome</keyword>
<evidence type="ECO:0000313" key="11">
    <source>
        <dbReference type="Proteomes" id="UP001229025"/>
    </source>
</evidence>